<dbReference type="OrthoDB" id="272077at2759"/>
<reference evidence="2" key="1">
    <citation type="journal article" date="2020" name="Fungal Divers.">
        <title>Resolving the Mortierellaceae phylogeny through synthesis of multi-gene phylogenetics and phylogenomics.</title>
        <authorList>
            <person name="Vandepol N."/>
            <person name="Liber J."/>
            <person name="Desiro A."/>
            <person name="Na H."/>
            <person name="Kennedy M."/>
            <person name="Barry K."/>
            <person name="Grigoriev I.V."/>
            <person name="Miller A.N."/>
            <person name="O'Donnell K."/>
            <person name="Stajich J.E."/>
            <person name="Bonito G."/>
        </authorList>
    </citation>
    <scope>NUCLEOTIDE SEQUENCE</scope>
    <source>
        <strain evidence="2">NVP60</strain>
    </source>
</reference>
<feature type="compositionally biased region" description="Polar residues" evidence="1">
    <location>
        <begin position="211"/>
        <end position="228"/>
    </location>
</feature>
<dbReference type="PANTHER" id="PTHR43628:SF1">
    <property type="entry name" value="CHITIN SYNTHASE REGULATORY FACTOR 2-RELATED"/>
    <property type="match status" value="1"/>
</dbReference>
<proteinExistence type="predicted"/>
<dbReference type="EMBL" id="JAAAIN010001544">
    <property type="protein sequence ID" value="KAG0302165.1"/>
    <property type="molecule type" value="Genomic_DNA"/>
</dbReference>
<name>A0A9P6QUM5_9FUNG</name>
<organism evidence="2 3">
    <name type="scientific">Linnemannia gamsii</name>
    <dbReference type="NCBI Taxonomy" id="64522"/>
    <lineage>
        <taxon>Eukaryota</taxon>
        <taxon>Fungi</taxon>
        <taxon>Fungi incertae sedis</taxon>
        <taxon>Mucoromycota</taxon>
        <taxon>Mortierellomycotina</taxon>
        <taxon>Mortierellomycetes</taxon>
        <taxon>Mortierellales</taxon>
        <taxon>Mortierellaceae</taxon>
        <taxon>Linnemannia</taxon>
    </lineage>
</organism>
<comment type="caution">
    <text evidence="2">The sequence shown here is derived from an EMBL/GenBank/DDBJ whole genome shotgun (WGS) entry which is preliminary data.</text>
</comment>
<gene>
    <name evidence="2" type="ORF">BGZ97_002474</name>
</gene>
<dbReference type="AlphaFoldDB" id="A0A9P6QUM5"/>
<dbReference type="Pfam" id="PF08238">
    <property type="entry name" value="Sel1"/>
    <property type="match status" value="5"/>
</dbReference>
<evidence type="ECO:0008006" key="4">
    <source>
        <dbReference type="Google" id="ProtNLM"/>
    </source>
</evidence>
<evidence type="ECO:0000313" key="2">
    <source>
        <dbReference type="EMBL" id="KAG0302165.1"/>
    </source>
</evidence>
<dbReference type="SUPFAM" id="SSF81901">
    <property type="entry name" value="HCP-like"/>
    <property type="match status" value="1"/>
</dbReference>
<feature type="region of interest" description="Disordered" evidence="1">
    <location>
        <begin position="209"/>
        <end position="233"/>
    </location>
</feature>
<dbReference type="SMART" id="SM00671">
    <property type="entry name" value="SEL1"/>
    <property type="match status" value="5"/>
</dbReference>
<dbReference type="InterPro" id="IPR052945">
    <property type="entry name" value="Mitotic_Regulator"/>
</dbReference>
<dbReference type="InterPro" id="IPR006597">
    <property type="entry name" value="Sel1-like"/>
</dbReference>
<accession>A0A9P6QUM5</accession>
<dbReference type="Gene3D" id="1.25.40.10">
    <property type="entry name" value="Tetratricopeptide repeat domain"/>
    <property type="match status" value="2"/>
</dbReference>
<dbReference type="InterPro" id="IPR011990">
    <property type="entry name" value="TPR-like_helical_dom_sf"/>
</dbReference>
<feature type="compositionally biased region" description="Low complexity" evidence="1">
    <location>
        <begin position="148"/>
        <end position="158"/>
    </location>
</feature>
<dbReference type="PANTHER" id="PTHR43628">
    <property type="entry name" value="ACTIVATOR OF C KINASE PROTEIN 1-RELATED"/>
    <property type="match status" value="1"/>
</dbReference>
<sequence length="433" mass="47734">MLQRDNPQENVQALRSVDKSIPPNSVPCVTPDEIYHVDTHPDPDTQKEIVLWDDILQAFNNAVQVRHKTKVVPFLKGKDFAILQPRRIAAMPNTVLDVVVETSTIVRRIASPQDRQLEPIPPMPPLQSYDSSMSAGIASSQIVPPTPSSSTSPRAPSTVNSTARRDVVHGFGVMTTDNNSHIKRPSSARGPQVQLNDQTAVAVKDLPAPQSVCSDRSQSRGPQSSTADTPVKKDLVQTSISASLGDKLAQVALGDMYRDGKEVAQDYEAAMDWYLKAAEQGDAAGQHRIGRIYHLGLGVDRDCVRAMSWYLKSAEQGYVRAQVNIGTLYKTGAGVPKDYAKAMLWFLKAADQGYAIAQYHIGLIYDFGRGVPRDFAKAAEWYLKAAERGHATSQTNISIFYKHGRGLPKDATKSDEWLQKSLANERKPDDEWD</sequence>
<evidence type="ECO:0000256" key="1">
    <source>
        <dbReference type="SAM" id="MobiDB-lite"/>
    </source>
</evidence>
<protein>
    <recommendedName>
        <fullName evidence="4">HCP-like protein</fullName>
    </recommendedName>
</protein>
<evidence type="ECO:0000313" key="3">
    <source>
        <dbReference type="Proteomes" id="UP000823405"/>
    </source>
</evidence>
<feature type="region of interest" description="Disordered" evidence="1">
    <location>
        <begin position="408"/>
        <end position="433"/>
    </location>
</feature>
<keyword evidence="3" id="KW-1185">Reference proteome</keyword>
<dbReference type="Proteomes" id="UP000823405">
    <property type="component" value="Unassembled WGS sequence"/>
</dbReference>
<feature type="compositionally biased region" description="Polar residues" evidence="1">
    <location>
        <begin position="128"/>
        <end position="143"/>
    </location>
</feature>
<feature type="region of interest" description="Disordered" evidence="1">
    <location>
        <begin position="110"/>
        <end position="194"/>
    </location>
</feature>